<protein>
    <submittedName>
        <fullName evidence="3">Uncharacterized protein</fullName>
    </submittedName>
</protein>
<keyword evidence="4" id="KW-1185">Reference proteome</keyword>
<proteinExistence type="predicted"/>
<feature type="transmembrane region" description="Helical" evidence="2">
    <location>
        <begin position="170"/>
        <end position="192"/>
    </location>
</feature>
<dbReference type="OMA" id="RTIGFLC"/>
<evidence type="ECO:0000313" key="3">
    <source>
        <dbReference type="EMBL" id="EQC34962.1"/>
    </source>
</evidence>
<keyword evidence="2" id="KW-1133">Transmembrane helix</keyword>
<feature type="compositionally biased region" description="Pro residues" evidence="1">
    <location>
        <begin position="278"/>
        <end position="304"/>
    </location>
</feature>
<sequence length="364" mass="40376">MWRNSDGRWRLGGHKSRRRLVLFLAATFAYQLALYYVFPALCVIWFCAYPFWLATNMLRCGHGRSWATYRDRLNHYTSRTIGFLCRIDVHLLNVYERKSIIETDPKRPATASVCLVLSLMVYFYGWKAWAVKYILELIFFLCTLGWHQIYTPATTTTTPDRTTTEGSYDVTVGTMAAALGIWFGAYVVSLWFANIINTVTNACTAPVVRDKLSGHDFMLPVQGSALPVPKPDEGSDAPTVPAPPITSKRSDLFCIPVPLEPFVQGHTGQAPGDSQVMPSPPAVPSPPTIPSPPTPPAIIPPVARPPSQRSDGRKTNVGRLTTLEVSPPQLTPYTAPAQRDEDAEEPSIVDVKMRATMHSTPKTL</sequence>
<dbReference type="EMBL" id="JH767153">
    <property type="protein sequence ID" value="EQC34962.1"/>
    <property type="molecule type" value="Genomic_DNA"/>
</dbReference>
<dbReference type="GeneID" id="19948485"/>
<reference evidence="3 4" key="1">
    <citation type="submission" date="2012-04" db="EMBL/GenBank/DDBJ databases">
        <title>The Genome Sequence of Saprolegnia declina VS20.</title>
        <authorList>
            <consortium name="The Broad Institute Genome Sequencing Platform"/>
            <person name="Russ C."/>
            <person name="Nusbaum C."/>
            <person name="Tyler B."/>
            <person name="van West P."/>
            <person name="Dieguez-Uribeondo J."/>
            <person name="de Bruijn I."/>
            <person name="Tripathy S."/>
            <person name="Jiang R."/>
            <person name="Young S.K."/>
            <person name="Zeng Q."/>
            <person name="Gargeya S."/>
            <person name="Fitzgerald M."/>
            <person name="Haas B."/>
            <person name="Abouelleil A."/>
            <person name="Alvarado L."/>
            <person name="Arachchi H.M."/>
            <person name="Berlin A."/>
            <person name="Chapman S.B."/>
            <person name="Goldberg J."/>
            <person name="Griggs A."/>
            <person name="Gujja S."/>
            <person name="Hansen M."/>
            <person name="Howarth C."/>
            <person name="Imamovic A."/>
            <person name="Larimer J."/>
            <person name="McCowen C."/>
            <person name="Montmayeur A."/>
            <person name="Murphy C."/>
            <person name="Neiman D."/>
            <person name="Pearson M."/>
            <person name="Priest M."/>
            <person name="Roberts A."/>
            <person name="Saif S."/>
            <person name="Shea T."/>
            <person name="Sisk P."/>
            <person name="Sykes S."/>
            <person name="Wortman J."/>
            <person name="Nusbaum C."/>
            <person name="Birren B."/>
        </authorList>
    </citation>
    <scope>NUCLEOTIDE SEQUENCE [LARGE SCALE GENOMIC DNA]</scope>
    <source>
        <strain evidence="3 4">VS20</strain>
    </source>
</reference>
<keyword evidence="2" id="KW-0472">Membrane</keyword>
<dbReference type="Proteomes" id="UP000030762">
    <property type="component" value="Unassembled WGS sequence"/>
</dbReference>
<feature type="transmembrane region" description="Helical" evidence="2">
    <location>
        <begin position="133"/>
        <end position="150"/>
    </location>
</feature>
<evidence type="ECO:0000313" key="4">
    <source>
        <dbReference type="Proteomes" id="UP000030762"/>
    </source>
</evidence>
<dbReference type="InParanoid" id="T0RXE9"/>
<organism evidence="3 4">
    <name type="scientific">Saprolegnia diclina (strain VS20)</name>
    <dbReference type="NCBI Taxonomy" id="1156394"/>
    <lineage>
        <taxon>Eukaryota</taxon>
        <taxon>Sar</taxon>
        <taxon>Stramenopiles</taxon>
        <taxon>Oomycota</taxon>
        <taxon>Saprolegniomycetes</taxon>
        <taxon>Saprolegniales</taxon>
        <taxon>Saprolegniaceae</taxon>
        <taxon>Saprolegnia</taxon>
    </lineage>
</organism>
<dbReference type="OrthoDB" id="10377532at2759"/>
<keyword evidence="2" id="KW-0812">Transmembrane</keyword>
<feature type="transmembrane region" description="Helical" evidence="2">
    <location>
        <begin position="20"/>
        <end position="52"/>
    </location>
</feature>
<dbReference type="AlphaFoldDB" id="T0RXE9"/>
<name>T0RXE9_SAPDV</name>
<feature type="region of interest" description="Disordered" evidence="1">
    <location>
        <begin position="263"/>
        <end position="364"/>
    </location>
</feature>
<dbReference type="VEuPathDB" id="FungiDB:SDRG_07758"/>
<feature type="transmembrane region" description="Helical" evidence="2">
    <location>
        <begin position="109"/>
        <end position="126"/>
    </location>
</feature>
<evidence type="ECO:0000256" key="1">
    <source>
        <dbReference type="SAM" id="MobiDB-lite"/>
    </source>
</evidence>
<dbReference type="RefSeq" id="XP_008611834.1">
    <property type="nucleotide sequence ID" value="XM_008613612.1"/>
</dbReference>
<gene>
    <name evidence="3" type="ORF">SDRG_07758</name>
</gene>
<accession>T0RXE9</accession>
<evidence type="ECO:0000256" key="2">
    <source>
        <dbReference type="SAM" id="Phobius"/>
    </source>
</evidence>
<feature type="region of interest" description="Disordered" evidence="1">
    <location>
        <begin position="223"/>
        <end position="245"/>
    </location>
</feature>